<name>A0A1H9LL53_9ACTN</name>
<evidence type="ECO:0000313" key="2">
    <source>
        <dbReference type="Proteomes" id="UP000198504"/>
    </source>
</evidence>
<protein>
    <submittedName>
        <fullName evidence="1">Uncharacterized protein</fullName>
    </submittedName>
</protein>
<organism evidence="1 2">
    <name type="scientific">Microlunatus flavus</name>
    <dbReference type="NCBI Taxonomy" id="1036181"/>
    <lineage>
        <taxon>Bacteria</taxon>
        <taxon>Bacillati</taxon>
        <taxon>Actinomycetota</taxon>
        <taxon>Actinomycetes</taxon>
        <taxon>Propionibacteriales</taxon>
        <taxon>Propionibacteriaceae</taxon>
        <taxon>Microlunatus</taxon>
    </lineage>
</organism>
<dbReference type="EMBL" id="FOFA01000009">
    <property type="protein sequence ID" value="SER12150.1"/>
    <property type="molecule type" value="Genomic_DNA"/>
</dbReference>
<sequence length="87" mass="9582">MNNMEEREEHVKELAEKGGLIVFKQRDPRAPDYGTYGVARDTGNPANWRGIDLIAGDPNTGFGLSLQDVEQIVSNPEQNRSLLGGNL</sequence>
<gene>
    <name evidence="1" type="ORF">SAMN05421756_1097</name>
</gene>
<reference evidence="2" key="1">
    <citation type="submission" date="2016-10" db="EMBL/GenBank/DDBJ databases">
        <authorList>
            <person name="Varghese N."/>
            <person name="Submissions S."/>
        </authorList>
    </citation>
    <scope>NUCLEOTIDE SEQUENCE [LARGE SCALE GENOMIC DNA]</scope>
    <source>
        <strain evidence="2">CGMCC 4.6856</strain>
    </source>
</reference>
<dbReference type="Proteomes" id="UP000198504">
    <property type="component" value="Unassembled WGS sequence"/>
</dbReference>
<proteinExistence type="predicted"/>
<dbReference type="RefSeq" id="WP_091184449.1">
    <property type="nucleotide sequence ID" value="NZ_FOFA01000009.1"/>
</dbReference>
<keyword evidence="2" id="KW-1185">Reference proteome</keyword>
<accession>A0A1H9LL53</accession>
<evidence type="ECO:0000313" key="1">
    <source>
        <dbReference type="EMBL" id="SER12150.1"/>
    </source>
</evidence>
<dbReference type="AlphaFoldDB" id="A0A1H9LL53"/>